<accession>A0A645DMA4</accession>
<proteinExistence type="predicted"/>
<gene>
    <name evidence="1" type="ORF">SDC9_137506</name>
</gene>
<evidence type="ECO:0000313" key="1">
    <source>
        <dbReference type="EMBL" id="MPM90385.1"/>
    </source>
</evidence>
<protein>
    <submittedName>
        <fullName evidence="1">Uncharacterized protein</fullName>
    </submittedName>
</protein>
<sequence>MYDNIMATPIFAIGGVPLGKSPVATVKKLISLKKTKISAVKYAISIN</sequence>
<comment type="caution">
    <text evidence="1">The sequence shown here is derived from an EMBL/GenBank/DDBJ whole genome shotgun (WGS) entry which is preliminary data.</text>
</comment>
<name>A0A645DMA4_9ZZZZ</name>
<dbReference type="AlphaFoldDB" id="A0A645DMA4"/>
<reference evidence="1" key="1">
    <citation type="submission" date="2019-08" db="EMBL/GenBank/DDBJ databases">
        <authorList>
            <person name="Kucharzyk K."/>
            <person name="Murdoch R.W."/>
            <person name="Higgins S."/>
            <person name="Loffler F."/>
        </authorList>
    </citation>
    <scope>NUCLEOTIDE SEQUENCE</scope>
</reference>
<dbReference type="EMBL" id="VSSQ01037643">
    <property type="protein sequence ID" value="MPM90385.1"/>
    <property type="molecule type" value="Genomic_DNA"/>
</dbReference>
<organism evidence="1">
    <name type="scientific">bioreactor metagenome</name>
    <dbReference type="NCBI Taxonomy" id="1076179"/>
    <lineage>
        <taxon>unclassified sequences</taxon>
        <taxon>metagenomes</taxon>
        <taxon>ecological metagenomes</taxon>
    </lineage>
</organism>